<protein>
    <submittedName>
        <fullName evidence="1">YhcH/YjgK/YiaL family protein</fullName>
    </submittedName>
</protein>
<accession>A0A0S7BZ65</accession>
<dbReference type="InterPro" id="IPR004375">
    <property type="entry name" value="NanQ/TabA/YiaL"/>
</dbReference>
<dbReference type="NCBIfam" id="TIGR00022">
    <property type="entry name" value="YhcH/YjgK/YiaL family protein"/>
    <property type="match status" value="1"/>
</dbReference>
<dbReference type="Proteomes" id="UP000053370">
    <property type="component" value="Unassembled WGS sequence"/>
</dbReference>
<reference evidence="1" key="1">
    <citation type="journal article" date="2015" name="Genome Announc.">
        <title>Draft Genome Sequence of Anaerolineae Strain TC1, a Novel Isolate from a Methanogenic Wastewater Treatment System.</title>
        <authorList>
            <person name="Matsuura N."/>
            <person name="Tourlousse D.M."/>
            <person name="Sun L."/>
            <person name="Toyonaga M."/>
            <person name="Kuroda K."/>
            <person name="Ohashi A."/>
            <person name="Cruz R."/>
            <person name="Yamaguchi T."/>
            <person name="Sekiguchi Y."/>
        </authorList>
    </citation>
    <scope>NUCLEOTIDE SEQUENCE [LARGE SCALE GENOMIC DNA]</scope>
    <source>
        <strain evidence="1">TC1</strain>
    </source>
</reference>
<evidence type="ECO:0000313" key="1">
    <source>
        <dbReference type="EMBL" id="GAP41679.1"/>
    </source>
</evidence>
<keyword evidence="2" id="KW-1185">Reference proteome</keyword>
<dbReference type="AlphaFoldDB" id="A0A0S7BZ65"/>
<dbReference type="GO" id="GO:0005829">
    <property type="term" value="C:cytosol"/>
    <property type="evidence" value="ECO:0007669"/>
    <property type="project" value="TreeGrafter"/>
</dbReference>
<organism evidence="1">
    <name type="scientific">Flexilinea flocculi</name>
    <dbReference type="NCBI Taxonomy" id="1678840"/>
    <lineage>
        <taxon>Bacteria</taxon>
        <taxon>Bacillati</taxon>
        <taxon>Chloroflexota</taxon>
        <taxon>Anaerolineae</taxon>
        <taxon>Anaerolineales</taxon>
        <taxon>Anaerolineaceae</taxon>
        <taxon>Flexilinea</taxon>
    </lineage>
</organism>
<dbReference type="RefSeq" id="WP_062283398.1">
    <property type="nucleotide sequence ID" value="NZ_DF968181.1"/>
</dbReference>
<sequence length="148" mass="17252">MIIDQIERANSYAYLGEGFEKAMNFLYDHRNGDLELGRYEISDDDYALVQSYETKPIEECHFEAHKRYIDVQYSISGSEGISWALTDHLHQADYDEKKDFIRLEGKGDIFPLTAGNFFILFPSDAHQPKIMIGKSEQIRKIVLKIRIR</sequence>
<gene>
    <name evidence="1" type="ORF">ATC1_131675</name>
</gene>
<dbReference type="Pfam" id="PF04074">
    <property type="entry name" value="DUF386"/>
    <property type="match status" value="1"/>
</dbReference>
<dbReference type="PANTHER" id="PTHR34986:SF1">
    <property type="entry name" value="PROTEIN YIAL"/>
    <property type="match status" value="1"/>
</dbReference>
<dbReference type="OrthoDB" id="9792756at2"/>
<dbReference type="SUPFAM" id="SSF51197">
    <property type="entry name" value="Clavaminate synthase-like"/>
    <property type="match status" value="1"/>
</dbReference>
<name>A0A0S7BZ65_9CHLR</name>
<proteinExistence type="predicted"/>
<dbReference type="PANTHER" id="PTHR34986">
    <property type="entry name" value="EVOLVED BETA-GALACTOSIDASE SUBUNIT BETA"/>
    <property type="match status" value="1"/>
</dbReference>
<dbReference type="EMBL" id="DF968181">
    <property type="protein sequence ID" value="GAP41679.1"/>
    <property type="molecule type" value="Genomic_DNA"/>
</dbReference>
<dbReference type="InterPro" id="IPR037012">
    <property type="entry name" value="NanQ/TabA/YiaL_sf"/>
</dbReference>
<evidence type="ECO:0000313" key="2">
    <source>
        <dbReference type="Proteomes" id="UP000053370"/>
    </source>
</evidence>
<dbReference type="STRING" id="1678840.ATC1_131675"/>
<dbReference type="Gene3D" id="2.60.120.370">
    <property type="entry name" value="YhcH/YjgK/YiaL"/>
    <property type="match status" value="1"/>
</dbReference>